<dbReference type="PANTHER" id="PTHR36036:SF1">
    <property type="entry name" value="PROLINE-RICH FAMILY PROTEIN"/>
    <property type="match status" value="1"/>
</dbReference>
<dbReference type="AlphaFoldDB" id="A0AAV6N083"/>
<feature type="region of interest" description="Disordered" evidence="1">
    <location>
        <begin position="52"/>
        <end position="83"/>
    </location>
</feature>
<gene>
    <name evidence="2" type="ORF">SDJN03_17748</name>
</gene>
<comment type="caution">
    <text evidence="2">The sequence shown here is derived from an EMBL/GenBank/DDBJ whole genome shotgun (WGS) entry which is preliminary data.</text>
</comment>
<organism evidence="2 3">
    <name type="scientific">Cucurbita argyrosperma subsp. sororia</name>
    <dbReference type="NCBI Taxonomy" id="37648"/>
    <lineage>
        <taxon>Eukaryota</taxon>
        <taxon>Viridiplantae</taxon>
        <taxon>Streptophyta</taxon>
        <taxon>Embryophyta</taxon>
        <taxon>Tracheophyta</taxon>
        <taxon>Spermatophyta</taxon>
        <taxon>Magnoliopsida</taxon>
        <taxon>eudicotyledons</taxon>
        <taxon>Gunneridae</taxon>
        <taxon>Pentapetalae</taxon>
        <taxon>rosids</taxon>
        <taxon>fabids</taxon>
        <taxon>Cucurbitales</taxon>
        <taxon>Cucurbitaceae</taxon>
        <taxon>Cucurbiteae</taxon>
        <taxon>Cucurbita</taxon>
    </lineage>
</organism>
<feature type="non-terminal residue" evidence="2">
    <location>
        <position position="1"/>
    </location>
</feature>
<name>A0AAV6N083_9ROSI</name>
<dbReference type="InterPro" id="IPR040277">
    <property type="entry name" value="Os04g0629400-like"/>
</dbReference>
<evidence type="ECO:0000313" key="2">
    <source>
        <dbReference type="EMBL" id="KAG6589183.1"/>
    </source>
</evidence>
<protein>
    <submittedName>
        <fullName evidence="2">Uncharacterized protein</fullName>
    </submittedName>
</protein>
<evidence type="ECO:0000256" key="1">
    <source>
        <dbReference type="SAM" id="MobiDB-lite"/>
    </source>
</evidence>
<dbReference type="PANTHER" id="PTHR36036">
    <property type="entry name" value="PROLINE-RICH FAMILY PROTEIN"/>
    <property type="match status" value="1"/>
</dbReference>
<accession>A0AAV6N083</accession>
<sequence>MCYVGKATKIFIFIVTVLVVLGLVLAFGVFRHSLQKPHKCLGDSCFSPPTAFPNPNSVPSGSAASNQPQNPPKPPDSNPNHHPKIHFRLLRLRLTLLLHLRLLPSQLPYHHRPRNPNLRLLQKPQRRRR</sequence>
<reference evidence="2 3" key="1">
    <citation type="journal article" date="2021" name="Hortic Res">
        <title>The domestication of Cucurbita argyrosperma as revealed by the genome of its wild relative.</title>
        <authorList>
            <person name="Barrera-Redondo J."/>
            <person name="Sanchez-de la Vega G."/>
            <person name="Aguirre-Liguori J.A."/>
            <person name="Castellanos-Morales G."/>
            <person name="Gutierrez-Guerrero Y.T."/>
            <person name="Aguirre-Dugua X."/>
            <person name="Aguirre-Planter E."/>
            <person name="Tenaillon M.I."/>
            <person name="Lira-Saade R."/>
            <person name="Eguiarte L.E."/>
        </authorList>
    </citation>
    <scope>NUCLEOTIDE SEQUENCE [LARGE SCALE GENOMIC DNA]</scope>
    <source>
        <strain evidence="2">JBR-2021</strain>
    </source>
</reference>
<feature type="compositionally biased region" description="Polar residues" evidence="1">
    <location>
        <begin position="53"/>
        <end position="64"/>
    </location>
</feature>
<keyword evidence="3" id="KW-1185">Reference proteome</keyword>
<proteinExistence type="predicted"/>
<dbReference type="EMBL" id="JAGKQH010000011">
    <property type="protein sequence ID" value="KAG6589183.1"/>
    <property type="molecule type" value="Genomic_DNA"/>
</dbReference>
<evidence type="ECO:0000313" key="3">
    <source>
        <dbReference type="Proteomes" id="UP000685013"/>
    </source>
</evidence>
<dbReference type="Proteomes" id="UP000685013">
    <property type="component" value="Chromosome 11"/>
</dbReference>